<dbReference type="CDD" id="cd02951">
    <property type="entry name" value="SoxW"/>
    <property type="match status" value="1"/>
</dbReference>
<dbReference type="Gene3D" id="3.40.30.10">
    <property type="entry name" value="Glutaredoxin"/>
    <property type="match status" value="1"/>
</dbReference>
<dbReference type="InterPro" id="IPR012336">
    <property type="entry name" value="Thioredoxin-like_fold"/>
</dbReference>
<proteinExistence type="predicted"/>
<keyword evidence="4" id="KW-1185">Reference proteome</keyword>
<dbReference type="SUPFAM" id="SSF52833">
    <property type="entry name" value="Thioredoxin-like"/>
    <property type="match status" value="1"/>
</dbReference>
<dbReference type="EMBL" id="CP000116">
    <property type="protein sequence ID" value="AAZ98522.1"/>
    <property type="molecule type" value="Genomic_DNA"/>
</dbReference>
<sequence>MMRSIAAWALILACGLGVAGGAGAAEGLVNAKDFQADARTAAKRRVPILVLFSSPDCPYCDRVKREYLVPMHKDPAYRDRVVIREVTVDAGTPLKGFKGGATTQGEFSADHKVFMVPTVKVFDTQGDPAGDAIVGLLSADYYFGYLENAIDEGVRKVRGK</sequence>
<dbReference type="HOGENOM" id="CLU_115439_0_0_4"/>
<dbReference type="AlphaFoldDB" id="Q3SFT4"/>
<dbReference type="Proteomes" id="UP000008291">
    <property type="component" value="Chromosome"/>
</dbReference>
<dbReference type="eggNOG" id="COG2143">
    <property type="taxonomic scope" value="Bacteria"/>
</dbReference>
<dbReference type="RefSeq" id="WP_011313081.1">
    <property type="nucleotide sequence ID" value="NC_007404.1"/>
</dbReference>
<feature type="signal peptide" evidence="1">
    <location>
        <begin position="1"/>
        <end position="24"/>
    </location>
</feature>
<evidence type="ECO:0000313" key="3">
    <source>
        <dbReference type="EMBL" id="AAZ98522.1"/>
    </source>
</evidence>
<evidence type="ECO:0000256" key="1">
    <source>
        <dbReference type="SAM" id="SignalP"/>
    </source>
</evidence>
<dbReference type="STRING" id="292415.Tbd_2569"/>
<accession>Q3SFT4</accession>
<protein>
    <recommendedName>
        <fullName evidence="2">Thioredoxin-like fold domain-containing protein</fullName>
    </recommendedName>
</protein>
<feature type="chain" id="PRO_5004228766" description="Thioredoxin-like fold domain-containing protein" evidence="1">
    <location>
        <begin position="25"/>
        <end position="160"/>
    </location>
</feature>
<dbReference type="Pfam" id="PF13098">
    <property type="entry name" value="Thioredoxin_2"/>
    <property type="match status" value="1"/>
</dbReference>
<evidence type="ECO:0000259" key="2">
    <source>
        <dbReference type="Pfam" id="PF13098"/>
    </source>
</evidence>
<keyword evidence="1" id="KW-0732">Signal</keyword>
<organism evidence="3 4">
    <name type="scientific">Thiobacillus denitrificans (strain ATCC 25259 / T1)</name>
    <dbReference type="NCBI Taxonomy" id="292415"/>
    <lineage>
        <taxon>Bacteria</taxon>
        <taxon>Pseudomonadati</taxon>
        <taxon>Pseudomonadota</taxon>
        <taxon>Betaproteobacteria</taxon>
        <taxon>Nitrosomonadales</taxon>
        <taxon>Thiobacillaceae</taxon>
        <taxon>Thiobacillus</taxon>
    </lineage>
</organism>
<evidence type="ECO:0000313" key="4">
    <source>
        <dbReference type="Proteomes" id="UP000008291"/>
    </source>
</evidence>
<dbReference type="KEGG" id="tbd:Tbd_2569"/>
<dbReference type="InterPro" id="IPR036249">
    <property type="entry name" value="Thioredoxin-like_sf"/>
</dbReference>
<feature type="domain" description="Thioredoxin-like fold" evidence="2">
    <location>
        <begin position="42"/>
        <end position="142"/>
    </location>
</feature>
<dbReference type="InterPro" id="IPR041737">
    <property type="entry name" value="SoxW"/>
</dbReference>
<name>Q3SFT4_THIDA</name>
<gene>
    <name evidence="3" type="ordered locus">Tbd_2569</name>
</gene>
<reference evidence="3 4" key="1">
    <citation type="journal article" date="2006" name="J. Bacteriol.">
        <title>The genome sequence of the obligately chemolithoautotrophic, facultatively anaerobic bacterium Thiobacillus denitrificans.</title>
        <authorList>
            <person name="Beller H.R."/>
            <person name="Chain P.S."/>
            <person name="Letain T.E."/>
            <person name="Chakicherla A."/>
            <person name="Larimer F.W."/>
            <person name="Richardson P.M."/>
            <person name="Coleman M.A."/>
            <person name="Wood A.P."/>
            <person name="Kelly D.P."/>
        </authorList>
    </citation>
    <scope>NUCLEOTIDE SEQUENCE [LARGE SCALE GENOMIC DNA]</scope>
    <source>
        <strain evidence="3 4">ATCC 25259</strain>
    </source>
</reference>